<evidence type="ECO:0000313" key="3">
    <source>
        <dbReference type="Proteomes" id="UP000298416"/>
    </source>
</evidence>
<evidence type="ECO:0000259" key="1">
    <source>
        <dbReference type="SMART" id="SM00256"/>
    </source>
</evidence>
<dbReference type="EMBL" id="PNBA02000017">
    <property type="protein sequence ID" value="KAG6395474.1"/>
    <property type="molecule type" value="Genomic_DNA"/>
</dbReference>
<accession>A0A8X8Z8Z9</accession>
<dbReference type="Pfam" id="PF00646">
    <property type="entry name" value="F-box"/>
    <property type="match status" value="1"/>
</dbReference>
<dbReference type="Proteomes" id="UP000298416">
    <property type="component" value="Unassembled WGS sequence"/>
</dbReference>
<dbReference type="InterPro" id="IPR001810">
    <property type="entry name" value="F-box_dom"/>
</dbReference>
<keyword evidence="3" id="KW-1185">Reference proteome</keyword>
<name>A0A8X8Z8Z9_SALSN</name>
<dbReference type="SUPFAM" id="SSF81383">
    <property type="entry name" value="F-box domain"/>
    <property type="match status" value="1"/>
</dbReference>
<gene>
    <name evidence="2" type="ORF">SASPL_146119</name>
</gene>
<organism evidence="2">
    <name type="scientific">Salvia splendens</name>
    <name type="common">Scarlet sage</name>
    <dbReference type="NCBI Taxonomy" id="180675"/>
    <lineage>
        <taxon>Eukaryota</taxon>
        <taxon>Viridiplantae</taxon>
        <taxon>Streptophyta</taxon>
        <taxon>Embryophyta</taxon>
        <taxon>Tracheophyta</taxon>
        <taxon>Spermatophyta</taxon>
        <taxon>Magnoliopsida</taxon>
        <taxon>eudicotyledons</taxon>
        <taxon>Gunneridae</taxon>
        <taxon>Pentapetalae</taxon>
        <taxon>asterids</taxon>
        <taxon>lamiids</taxon>
        <taxon>Lamiales</taxon>
        <taxon>Lamiaceae</taxon>
        <taxon>Nepetoideae</taxon>
        <taxon>Mentheae</taxon>
        <taxon>Salviinae</taxon>
        <taxon>Salvia</taxon>
        <taxon>Salvia subgen. Calosphace</taxon>
        <taxon>core Calosphace</taxon>
    </lineage>
</organism>
<dbReference type="AlphaFoldDB" id="A0A8X8Z8Z9"/>
<dbReference type="Gene3D" id="1.20.1280.50">
    <property type="match status" value="1"/>
</dbReference>
<evidence type="ECO:0000313" key="2">
    <source>
        <dbReference type="EMBL" id="KAG6395474.1"/>
    </source>
</evidence>
<feature type="domain" description="F-box" evidence="1">
    <location>
        <begin position="1"/>
        <end position="41"/>
    </location>
</feature>
<comment type="caution">
    <text evidence="2">The sequence shown here is derived from an EMBL/GenBank/DDBJ whole genome shotgun (WGS) entry which is preliminary data.</text>
</comment>
<reference evidence="2" key="1">
    <citation type="submission" date="2018-01" db="EMBL/GenBank/DDBJ databases">
        <authorList>
            <person name="Mao J.F."/>
        </authorList>
    </citation>
    <scope>NUCLEOTIDE SEQUENCE</scope>
    <source>
        <strain evidence="2">Huo1</strain>
        <tissue evidence="2">Leaf</tissue>
    </source>
</reference>
<dbReference type="InterPro" id="IPR036047">
    <property type="entry name" value="F-box-like_dom_sf"/>
</dbReference>
<protein>
    <recommendedName>
        <fullName evidence="1">F-box domain-containing protein</fullName>
    </recommendedName>
</protein>
<dbReference type="PANTHER" id="PTHR31672">
    <property type="entry name" value="BNACNNG10540D PROTEIN"/>
    <property type="match status" value="1"/>
</dbReference>
<proteinExistence type="predicted"/>
<dbReference type="InterPro" id="IPR050796">
    <property type="entry name" value="SCF_F-box_component"/>
</dbReference>
<sequence>MNNYVVTEVLLHLPFESLLRFRAVCKFWCYIIDCKSFRHLHTELHTNNNNDNDKADDAVYLQSLLDKRERLTLYVDRDSIQFKGWGFGASIRAINSGECNGRKPAALAIIQAIVANSELIPGLMSVVMRDY</sequence>
<reference evidence="2" key="2">
    <citation type="submission" date="2020-08" db="EMBL/GenBank/DDBJ databases">
        <title>Plant Genome Project.</title>
        <authorList>
            <person name="Zhang R.-G."/>
        </authorList>
    </citation>
    <scope>NUCLEOTIDE SEQUENCE</scope>
    <source>
        <strain evidence="2">Huo1</strain>
        <tissue evidence="2">Leaf</tissue>
    </source>
</reference>
<dbReference type="SMART" id="SM00256">
    <property type="entry name" value="FBOX"/>
    <property type="match status" value="1"/>
</dbReference>